<dbReference type="RefSeq" id="WP_183601525.1">
    <property type="nucleotide sequence ID" value="NZ_JACHXK010000008.1"/>
</dbReference>
<dbReference type="InterPro" id="IPR037923">
    <property type="entry name" value="HTH-like"/>
</dbReference>
<comment type="caution">
    <text evidence="5">The sequence shown here is derived from an EMBL/GenBank/DDBJ whole genome shotgun (WGS) entry which is preliminary data.</text>
</comment>
<dbReference type="SMART" id="SM00342">
    <property type="entry name" value="HTH_ARAC"/>
    <property type="match status" value="1"/>
</dbReference>
<sequence length="273" mass="31268">MEADKQSFWKSYLTGLQLSVTVANYTKVPLSWNEDHYTPDFNKLYLIEDGEGYIQVDGHRYYPTPGTLCLLPAEKLQSYGTVSPHTYSKYWCHFTAKLGGQHLFQLLDTPAVVQLKDFDKAKSLFQQLVEARWSEAWTAELHVQAALLGLIAAYIEESGAVVLNTQHSGPFRQMNVVLAYIDAHLSENITVEELAQLVHFHPNYFIRIFKKTTGLSPIQYVNRKRMDKAIELLQFSKLSVSAVSHELGMEPAYFSRLFKEYTGLSPSEYRERT</sequence>
<evidence type="ECO:0000313" key="5">
    <source>
        <dbReference type="EMBL" id="MBB3111658.1"/>
    </source>
</evidence>
<dbReference type="InterPro" id="IPR009057">
    <property type="entry name" value="Homeodomain-like_sf"/>
</dbReference>
<dbReference type="AlphaFoldDB" id="A0A7W5FNX7"/>
<dbReference type="PANTHER" id="PTHR43280:SF28">
    <property type="entry name" value="HTH-TYPE TRANSCRIPTIONAL ACTIVATOR RHAS"/>
    <property type="match status" value="1"/>
</dbReference>
<dbReference type="EMBL" id="JACHXK010000008">
    <property type="protein sequence ID" value="MBB3111658.1"/>
    <property type="molecule type" value="Genomic_DNA"/>
</dbReference>
<accession>A0A7W5FNX7</accession>
<organism evidence="5 6">
    <name type="scientific">Paenibacillus phyllosphaerae</name>
    <dbReference type="NCBI Taxonomy" id="274593"/>
    <lineage>
        <taxon>Bacteria</taxon>
        <taxon>Bacillati</taxon>
        <taxon>Bacillota</taxon>
        <taxon>Bacilli</taxon>
        <taxon>Bacillales</taxon>
        <taxon>Paenibacillaceae</taxon>
        <taxon>Paenibacillus</taxon>
    </lineage>
</organism>
<dbReference type="InterPro" id="IPR018060">
    <property type="entry name" value="HTH_AraC"/>
</dbReference>
<keyword evidence="3" id="KW-0804">Transcription</keyword>
<dbReference type="SUPFAM" id="SSF46689">
    <property type="entry name" value="Homeodomain-like"/>
    <property type="match status" value="2"/>
</dbReference>
<dbReference type="GO" id="GO:0043565">
    <property type="term" value="F:sequence-specific DNA binding"/>
    <property type="evidence" value="ECO:0007669"/>
    <property type="project" value="InterPro"/>
</dbReference>
<evidence type="ECO:0000313" key="6">
    <source>
        <dbReference type="Proteomes" id="UP000570361"/>
    </source>
</evidence>
<keyword evidence="6" id="KW-1185">Reference proteome</keyword>
<dbReference type="GO" id="GO:0003700">
    <property type="term" value="F:DNA-binding transcription factor activity"/>
    <property type="evidence" value="ECO:0007669"/>
    <property type="project" value="InterPro"/>
</dbReference>
<dbReference type="Proteomes" id="UP000570361">
    <property type="component" value="Unassembled WGS sequence"/>
</dbReference>
<dbReference type="InterPro" id="IPR018062">
    <property type="entry name" value="HTH_AraC-typ_CS"/>
</dbReference>
<reference evidence="5 6" key="1">
    <citation type="submission" date="2020-08" db="EMBL/GenBank/DDBJ databases">
        <title>Genomic Encyclopedia of Type Strains, Phase III (KMG-III): the genomes of soil and plant-associated and newly described type strains.</title>
        <authorList>
            <person name="Whitman W."/>
        </authorList>
    </citation>
    <scope>NUCLEOTIDE SEQUENCE [LARGE SCALE GENOMIC DNA]</scope>
    <source>
        <strain evidence="5 6">CECT 5862</strain>
    </source>
</reference>
<name>A0A7W5FNX7_9BACL</name>
<dbReference type="SUPFAM" id="SSF51215">
    <property type="entry name" value="Regulatory protein AraC"/>
    <property type="match status" value="1"/>
</dbReference>
<evidence type="ECO:0000259" key="4">
    <source>
        <dbReference type="PROSITE" id="PS01124"/>
    </source>
</evidence>
<dbReference type="PROSITE" id="PS00041">
    <property type="entry name" value="HTH_ARAC_FAMILY_1"/>
    <property type="match status" value="1"/>
</dbReference>
<dbReference type="Pfam" id="PF12833">
    <property type="entry name" value="HTH_18"/>
    <property type="match status" value="1"/>
</dbReference>
<dbReference type="Pfam" id="PF02311">
    <property type="entry name" value="AraC_binding"/>
    <property type="match status" value="1"/>
</dbReference>
<dbReference type="Gene3D" id="2.60.120.280">
    <property type="entry name" value="Regulatory protein AraC"/>
    <property type="match status" value="1"/>
</dbReference>
<dbReference type="Gene3D" id="1.10.10.60">
    <property type="entry name" value="Homeodomain-like"/>
    <property type="match status" value="2"/>
</dbReference>
<keyword evidence="1" id="KW-0805">Transcription regulation</keyword>
<feature type="domain" description="HTH araC/xylS-type" evidence="4">
    <location>
        <begin position="175"/>
        <end position="272"/>
    </location>
</feature>
<proteinExistence type="predicted"/>
<dbReference type="PANTHER" id="PTHR43280">
    <property type="entry name" value="ARAC-FAMILY TRANSCRIPTIONAL REGULATOR"/>
    <property type="match status" value="1"/>
</dbReference>
<evidence type="ECO:0000256" key="1">
    <source>
        <dbReference type="ARBA" id="ARBA00023015"/>
    </source>
</evidence>
<evidence type="ECO:0000256" key="2">
    <source>
        <dbReference type="ARBA" id="ARBA00023125"/>
    </source>
</evidence>
<protein>
    <submittedName>
        <fullName evidence="5">AraC-like DNA-binding protein</fullName>
    </submittedName>
</protein>
<evidence type="ECO:0000256" key="3">
    <source>
        <dbReference type="ARBA" id="ARBA00023163"/>
    </source>
</evidence>
<gene>
    <name evidence="5" type="ORF">FHS18_003726</name>
</gene>
<dbReference type="PROSITE" id="PS01124">
    <property type="entry name" value="HTH_ARAC_FAMILY_2"/>
    <property type="match status" value="1"/>
</dbReference>
<dbReference type="InterPro" id="IPR003313">
    <property type="entry name" value="AraC-bd"/>
</dbReference>
<keyword evidence="2 5" id="KW-0238">DNA-binding</keyword>